<accession>A0A1N6DK73</accession>
<dbReference type="RefSeq" id="WP_074223738.1">
    <property type="nucleotide sequence ID" value="NZ_FSRC01000001.1"/>
</dbReference>
<keyword evidence="2" id="KW-1185">Reference proteome</keyword>
<protein>
    <recommendedName>
        <fullName evidence="3">DUF937 domain-containing protein</fullName>
    </recommendedName>
</protein>
<dbReference type="OrthoDB" id="826910at2"/>
<evidence type="ECO:0008006" key="3">
    <source>
        <dbReference type="Google" id="ProtNLM"/>
    </source>
</evidence>
<sequence>MLDQLLNLAEGPLEEMLAGMNQPDPKSSASALKESVLSSLQKQVASGDLDGVKEMFSGQETAPSSPIVNQLKGNVTEGLMEKLGISKEQALSIAAAALPMILNFFNKRVNDAPQDNQDIMSSVLASLQGNSGKVNPTELLGSLMGGSKNGGGMDLGGLMDLGKGLFN</sequence>
<proteinExistence type="predicted"/>
<organism evidence="1 2">
    <name type="scientific">Algoriphagus halophilus</name>
    <dbReference type="NCBI Taxonomy" id="226505"/>
    <lineage>
        <taxon>Bacteria</taxon>
        <taxon>Pseudomonadati</taxon>
        <taxon>Bacteroidota</taxon>
        <taxon>Cytophagia</taxon>
        <taxon>Cytophagales</taxon>
        <taxon>Cyclobacteriaceae</taxon>
        <taxon>Algoriphagus</taxon>
    </lineage>
</organism>
<dbReference type="Proteomes" id="UP000185221">
    <property type="component" value="Unassembled WGS sequence"/>
</dbReference>
<dbReference type="EMBL" id="FSRC01000001">
    <property type="protein sequence ID" value="SIN71168.1"/>
    <property type="molecule type" value="Genomic_DNA"/>
</dbReference>
<reference evidence="2" key="1">
    <citation type="submission" date="2016-11" db="EMBL/GenBank/DDBJ databases">
        <authorList>
            <person name="Varghese N."/>
            <person name="Submissions S."/>
        </authorList>
    </citation>
    <scope>NUCLEOTIDE SEQUENCE [LARGE SCALE GENOMIC DNA]</scope>
    <source>
        <strain evidence="2">DSM 15292</strain>
    </source>
</reference>
<dbReference type="STRING" id="226505.SAMN05444394_1041"/>
<evidence type="ECO:0000313" key="2">
    <source>
        <dbReference type="Proteomes" id="UP000185221"/>
    </source>
</evidence>
<gene>
    <name evidence="1" type="ORF">SAMN05444394_1041</name>
</gene>
<dbReference type="AlphaFoldDB" id="A0A1N6DK73"/>
<name>A0A1N6DK73_9BACT</name>
<evidence type="ECO:0000313" key="1">
    <source>
        <dbReference type="EMBL" id="SIN71168.1"/>
    </source>
</evidence>